<evidence type="ECO:0000256" key="1">
    <source>
        <dbReference type="ARBA" id="ARBA00022448"/>
    </source>
</evidence>
<keyword evidence="4 9" id="KW-0067">ATP-binding</keyword>
<evidence type="ECO:0000256" key="5">
    <source>
        <dbReference type="ARBA" id="ARBA00022967"/>
    </source>
</evidence>
<name>A0ABP8R5Y7_9ACTN</name>
<dbReference type="Gene3D" id="2.40.50.100">
    <property type="match status" value="1"/>
</dbReference>
<comment type="caution">
    <text evidence="9">The sequence shown here is derived from an EMBL/GenBank/DDBJ whole genome shotgun (WGS) entry which is preliminary data.</text>
</comment>
<keyword evidence="2" id="KW-1003">Cell membrane</keyword>
<dbReference type="PANTHER" id="PTHR43875:SF15">
    <property type="entry name" value="TREHALOSE IMPORT ATP-BINDING PROTEIN SUGC"/>
    <property type="match status" value="1"/>
</dbReference>
<feature type="region of interest" description="Disordered" evidence="7">
    <location>
        <begin position="384"/>
        <end position="403"/>
    </location>
</feature>
<dbReference type="Gene3D" id="3.40.50.300">
    <property type="entry name" value="P-loop containing nucleotide triphosphate hydrolases"/>
    <property type="match status" value="1"/>
</dbReference>
<protein>
    <submittedName>
        <fullName evidence="9">ABC transporter ATP-binding protein</fullName>
    </submittedName>
</protein>
<evidence type="ECO:0000313" key="9">
    <source>
        <dbReference type="EMBL" id="GAA4519168.1"/>
    </source>
</evidence>
<feature type="domain" description="ABC transporter" evidence="8">
    <location>
        <begin position="2"/>
        <end position="254"/>
    </location>
</feature>
<dbReference type="Proteomes" id="UP001500503">
    <property type="component" value="Unassembled WGS sequence"/>
</dbReference>
<evidence type="ECO:0000256" key="6">
    <source>
        <dbReference type="ARBA" id="ARBA00023136"/>
    </source>
</evidence>
<evidence type="ECO:0000313" key="10">
    <source>
        <dbReference type="Proteomes" id="UP001500503"/>
    </source>
</evidence>
<sequence length="403" mass="43107">MLVVDDLVKTFDGSGRRARSADDTRVLAVDGVSFDVQDGELFTLLGPSGCGKTTTLRSIAGLERPDGGHIALGDRVFFDGKRKINTPANSRRLGMVFQSYAIWPHMSVFDNAAFPVTVLPRGRRPSRTQLRERVMRVLEVTDLAAMADRAATKLSGGQQQRLALARALVGEPDLMLLDEPLSNLDAKLREAMRFELKRLQRELGLTAIYVTHDQAEALAMSSRIAVVNEGKIVQVGKPREIYERPASEFVATFVGVTNLLRGTVAAVDAADGSCRVDTPDLSVWGVMTGSPLQVGDDAAVSIRPECVQLDADTDGARADGSSGVRNEFSGEVGTRAFLGDSVDHVIAVGKQEIRNRSNPAQSIAPGNRVVLRIDHTRVAVIPPADQKTAAAGAAATETPGDAG</sequence>
<evidence type="ECO:0000256" key="2">
    <source>
        <dbReference type="ARBA" id="ARBA00022475"/>
    </source>
</evidence>
<dbReference type="Pfam" id="PF00005">
    <property type="entry name" value="ABC_tran"/>
    <property type="match status" value="1"/>
</dbReference>
<proteinExistence type="predicted"/>
<dbReference type="EMBL" id="BAABHF010000061">
    <property type="protein sequence ID" value="GAA4519168.1"/>
    <property type="molecule type" value="Genomic_DNA"/>
</dbReference>
<keyword evidence="5" id="KW-1278">Translocase</keyword>
<reference evidence="10" key="1">
    <citation type="journal article" date="2019" name="Int. J. Syst. Evol. Microbiol.">
        <title>The Global Catalogue of Microorganisms (GCM) 10K type strain sequencing project: providing services to taxonomists for standard genome sequencing and annotation.</title>
        <authorList>
            <consortium name="The Broad Institute Genomics Platform"/>
            <consortium name="The Broad Institute Genome Sequencing Center for Infectious Disease"/>
            <person name="Wu L."/>
            <person name="Ma J."/>
        </authorList>
    </citation>
    <scope>NUCLEOTIDE SEQUENCE [LARGE SCALE GENOMIC DNA]</scope>
    <source>
        <strain evidence="10">JCM 17933</strain>
    </source>
</reference>
<dbReference type="InterPro" id="IPR008995">
    <property type="entry name" value="Mo/tungstate-bd_C_term_dom"/>
</dbReference>
<keyword evidence="1" id="KW-0813">Transport</keyword>
<dbReference type="InterPro" id="IPR047641">
    <property type="entry name" value="ABC_transpr_MalK/UgpC-like"/>
</dbReference>
<dbReference type="Pfam" id="PF08402">
    <property type="entry name" value="TOBE_2"/>
    <property type="match status" value="1"/>
</dbReference>
<evidence type="ECO:0000256" key="7">
    <source>
        <dbReference type="SAM" id="MobiDB-lite"/>
    </source>
</evidence>
<dbReference type="InterPro" id="IPR013611">
    <property type="entry name" value="Transp-assoc_OB_typ2"/>
</dbReference>
<evidence type="ECO:0000256" key="3">
    <source>
        <dbReference type="ARBA" id="ARBA00022741"/>
    </source>
</evidence>
<dbReference type="InterPro" id="IPR017871">
    <property type="entry name" value="ABC_transporter-like_CS"/>
</dbReference>
<keyword evidence="6" id="KW-0472">Membrane</keyword>
<dbReference type="InterPro" id="IPR003593">
    <property type="entry name" value="AAA+_ATPase"/>
</dbReference>
<dbReference type="SUPFAM" id="SSF50331">
    <property type="entry name" value="MOP-like"/>
    <property type="match status" value="1"/>
</dbReference>
<dbReference type="GO" id="GO:0005524">
    <property type="term" value="F:ATP binding"/>
    <property type="evidence" value="ECO:0007669"/>
    <property type="project" value="UniProtKB-KW"/>
</dbReference>
<accession>A0ABP8R5Y7</accession>
<dbReference type="SUPFAM" id="SSF52540">
    <property type="entry name" value="P-loop containing nucleoside triphosphate hydrolases"/>
    <property type="match status" value="1"/>
</dbReference>
<dbReference type="InterPro" id="IPR027417">
    <property type="entry name" value="P-loop_NTPase"/>
</dbReference>
<organism evidence="9 10">
    <name type="scientific">Actinoallomurus oryzae</name>
    <dbReference type="NCBI Taxonomy" id="502180"/>
    <lineage>
        <taxon>Bacteria</taxon>
        <taxon>Bacillati</taxon>
        <taxon>Actinomycetota</taxon>
        <taxon>Actinomycetes</taxon>
        <taxon>Streptosporangiales</taxon>
        <taxon>Thermomonosporaceae</taxon>
        <taxon>Actinoallomurus</taxon>
    </lineage>
</organism>
<dbReference type="PANTHER" id="PTHR43875">
    <property type="entry name" value="MALTODEXTRIN IMPORT ATP-BINDING PROTEIN MSMX"/>
    <property type="match status" value="1"/>
</dbReference>
<dbReference type="PROSITE" id="PS50893">
    <property type="entry name" value="ABC_TRANSPORTER_2"/>
    <property type="match status" value="1"/>
</dbReference>
<evidence type="ECO:0000256" key="4">
    <source>
        <dbReference type="ARBA" id="ARBA00022840"/>
    </source>
</evidence>
<dbReference type="PROSITE" id="PS00211">
    <property type="entry name" value="ABC_TRANSPORTER_1"/>
    <property type="match status" value="1"/>
</dbReference>
<keyword evidence="10" id="KW-1185">Reference proteome</keyword>
<dbReference type="RefSeq" id="WP_345475179.1">
    <property type="nucleotide sequence ID" value="NZ_BAABHF010000061.1"/>
</dbReference>
<dbReference type="SMART" id="SM00382">
    <property type="entry name" value="AAA"/>
    <property type="match status" value="1"/>
</dbReference>
<evidence type="ECO:0000259" key="8">
    <source>
        <dbReference type="PROSITE" id="PS50893"/>
    </source>
</evidence>
<dbReference type="InterPro" id="IPR003439">
    <property type="entry name" value="ABC_transporter-like_ATP-bd"/>
</dbReference>
<gene>
    <name evidence="9" type="ORF">GCM10023191_094400</name>
</gene>
<keyword evidence="3" id="KW-0547">Nucleotide-binding</keyword>